<comment type="caution">
    <text evidence="4">The sequence shown here is derived from an EMBL/GenBank/DDBJ whole genome shotgun (WGS) entry which is preliminary data.</text>
</comment>
<keyword evidence="1 2" id="KW-0862">Zinc</keyword>
<dbReference type="Proteomes" id="UP000320085">
    <property type="component" value="Unassembled WGS sequence"/>
</dbReference>
<dbReference type="InterPro" id="IPR003737">
    <property type="entry name" value="GlcNAc_PI_deacetylase-related"/>
</dbReference>
<gene>
    <name evidence="2" type="primary">mca</name>
    <name evidence="4" type="ORF">FHX52_2103</name>
</gene>
<dbReference type="SUPFAM" id="SSF102588">
    <property type="entry name" value="LmbE-like"/>
    <property type="match status" value="1"/>
</dbReference>
<dbReference type="InterPro" id="IPR024078">
    <property type="entry name" value="LmbE-like_dom_sf"/>
</dbReference>
<comment type="cofactor">
    <cofactor evidence="2">
        <name>Zn(2+)</name>
        <dbReference type="ChEBI" id="CHEBI:29105"/>
    </cofactor>
    <text evidence="2">Binds 1 zinc ion per subunit.</text>
</comment>
<accession>A0A543PXY0</accession>
<feature type="compositionally biased region" description="Low complexity" evidence="3">
    <location>
        <begin position="307"/>
        <end position="322"/>
    </location>
</feature>
<dbReference type="GO" id="GO:0010127">
    <property type="term" value="P:mycothiol-dependent detoxification"/>
    <property type="evidence" value="ECO:0007669"/>
    <property type="project" value="UniProtKB-UniRule"/>
</dbReference>
<feature type="binding site" evidence="2">
    <location>
        <position position="12"/>
    </location>
    <ligand>
        <name>Zn(2+)</name>
        <dbReference type="ChEBI" id="CHEBI:29105"/>
    </ligand>
</feature>
<dbReference type="GO" id="GO:0010126">
    <property type="term" value="P:mycothiol metabolic process"/>
    <property type="evidence" value="ECO:0007669"/>
    <property type="project" value="UniProtKB-UniRule"/>
</dbReference>
<dbReference type="EC" id="3.5.1.115" evidence="2"/>
<reference evidence="4 5" key="1">
    <citation type="submission" date="2019-06" db="EMBL/GenBank/DDBJ databases">
        <title>Sequencing the genomes of 1000 actinobacteria strains.</title>
        <authorList>
            <person name="Klenk H.-P."/>
        </authorList>
    </citation>
    <scope>NUCLEOTIDE SEQUENCE [LARGE SCALE GENOMIC DNA]</scope>
    <source>
        <strain evidence="4 5">DSM 21776</strain>
    </source>
</reference>
<feature type="region of interest" description="Disordered" evidence="3">
    <location>
        <begin position="304"/>
        <end position="347"/>
    </location>
</feature>
<feature type="compositionally biased region" description="Basic and acidic residues" evidence="3">
    <location>
        <begin position="324"/>
        <end position="335"/>
    </location>
</feature>
<name>A0A543PXY0_9MICO</name>
<feature type="binding site" evidence="2">
    <location>
        <position position="9"/>
    </location>
    <ligand>
        <name>Zn(2+)</name>
        <dbReference type="ChEBI" id="CHEBI:29105"/>
    </ligand>
</feature>
<comment type="similarity">
    <text evidence="2">Belongs to the MshB deacetylase family. Mca subfamily.</text>
</comment>
<comment type="subunit">
    <text evidence="2">Monomer.</text>
</comment>
<proteinExistence type="inferred from homology"/>
<protein>
    <recommendedName>
        <fullName evidence="2">Mycothiol S-conjugate amidase</fullName>
        <ecNumber evidence="2">3.5.1.115</ecNumber>
    </recommendedName>
</protein>
<dbReference type="InterPro" id="IPR017811">
    <property type="entry name" value="Mca"/>
</dbReference>
<evidence type="ECO:0000256" key="1">
    <source>
        <dbReference type="ARBA" id="ARBA00022833"/>
    </source>
</evidence>
<dbReference type="HAMAP" id="MF_01482">
    <property type="entry name" value="Mca"/>
    <property type="match status" value="1"/>
</dbReference>
<dbReference type="AlphaFoldDB" id="A0A543PXY0"/>
<dbReference type="NCBIfam" id="TIGR03446">
    <property type="entry name" value="mycothiol_Mca"/>
    <property type="match status" value="1"/>
</dbReference>
<comment type="function">
    <text evidence="2">A mycothiol (MSH, N-acetylcysteinyl-glucosaminyl-inositol) S-conjugate amidase, it recycles conjugated MSH to the N-acetyl cysteine conjugate (AcCys S-conjugate, a mercapturic acid) and the MSH precursor. Involved in MSH-dependent detoxification of a number of alkylating agents and antibiotics.</text>
</comment>
<evidence type="ECO:0000256" key="2">
    <source>
        <dbReference type="HAMAP-Rule" id="MF_01482"/>
    </source>
</evidence>
<dbReference type="GO" id="GO:0016811">
    <property type="term" value="F:hydrolase activity, acting on carbon-nitrogen (but not peptide) bonds, in linear amides"/>
    <property type="evidence" value="ECO:0007669"/>
    <property type="project" value="TreeGrafter"/>
</dbReference>
<dbReference type="GO" id="GO:0008270">
    <property type="term" value="F:zinc ion binding"/>
    <property type="evidence" value="ECO:0007669"/>
    <property type="project" value="UniProtKB-UniRule"/>
</dbReference>
<dbReference type="Gene3D" id="3.40.50.10320">
    <property type="entry name" value="LmbE-like"/>
    <property type="match status" value="1"/>
</dbReference>
<keyword evidence="2" id="KW-0378">Hydrolase</keyword>
<sequence>MRLMAVHAHPDDESSKGAATTAKYVAEGAEVMVVSCTGGERGDILNEKLKNDAHILRDIAQVRRDEMKAAQEVLGVEHTWLGFVDSGLPEGDPLPPLPDGCFALEDIDVTTEALVRVIRTWRPHVMTTYDEKGGYPHPDHIMCHTVSMAAFEAAGDPARYPHAGAPWQPLKIYYNGGWSKPRLEAIHDAMLAEGLESPYAEWLANWKPRRSGRVTTTIACADHFETRDRALMAHATQVDPDGFWFQVPLEIQQRVWGVEEYEAAVSYVPLAEGEDDLFAGLGSPAEADALATRTDLEVAYDGRVSAEAEAAPEPEAATVAHAARGREGGDSSDTHVDEDETTEKADA</sequence>
<dbReference type="PANTHER" id="PTHR12993:SF11">
    <property type="entry name" value="N-ACETYLGLUCOSAMINYL-PHOSPHATIDYLINOSITOL DE-N-ACETYLASE"/>
    <property type="match status" value="1"/>
</dbReference>
<keyword evidence="2" id="KW-0479">Metal-binding</keyword>
<dbReference type="PANTHER" id="PTHR12993">
    <property type="entry name" value="N-ACETYLGLUCOSAMINYL-PHOSPHATIDYLINOSITOL DE-N-ACETYLASE-RELATED"/>
    <property type="match status" value="1"/>
</dbReference>
<organism evidence="4 5">
    <name type="scientific">Humibacillus xanthopallidus</name>
    <dbReference type="NCBI Taxonomy" id="412689"/>
    <lineage>
        <taxon>Bacteria</taxon>
        <taxon>Bacillati</taxon>
        <taxon>Actinomycetota</taxon>
        <taxon>Actinomycetes</taxon>
        <taxon>Micrococcales</taxon>
        <taxon>Intrasporangiaceae</taxon>
        <taxon>Humibacillus</taxon>
    </lineage>
</organism>
<dbReference type="Pfam" id="PF02585">
    <property type="entry name" value="PIG-L"/>
    <property type="match status" value="1"/>
</dbReference>
<comment type="catalytic activity">
    <reaction evidence="2">
        <text>mycothiol S-conjugate + H2O = an N-acetyl-L-cysteine-S-conjugate + 1D-myo-inositol 2-amino-2-deoxy-alpha-D-glucopyranoside</text>
        <dbReference type="Rhea" id="RHEA:36543"/>
        <dbReference type="ChEBI" id="CHEBI:15377"/>
        <dbReference type="ChEBI" id="CHEBI:58718"/>
        <dbReference type="ChEBI" id="CHEBI:58886"/>
        <dbReference type="ChEBI" id="CHEBI:59633"/>
        <dbReference type="EC" id="3.5.1.115"/>
    </reaction>
</comment>
<feature type="binding site" evidence="2">
    <location>
        <position position="140"/>
    </location>
    <ligand>
        <name>Zn(2+)</name>
        <dbReference type="ChEBI" id="CHEBI:29105"/>
    </ligand>
</feature>
<dbReference type="EMBL" id="VFQF01000001">
    <property type="protein sequence ID" value="TQN48948.1"/>
    <property type="molecule type" value="Genomic_DNA"/>
</dbReference>
<evidence type="ECO:0000313" key="5">
    <source>
        <dbReference type="Proteomes" id="UP000320085"/>
    </source>
</evidence>
<evidence type="ECO:0000256" key="3">
    <source>
        <dbReference type="SAM" id="MobiDB-lite"/>
    </source>
</evidence>
<evidence type="ECO:0000313" key="4">
    <source>
        <dbReference type="EMBL" id="TQN48948.1"/>
    </source>
</evidence>